<dbReference type="AlphaFoldDB" id="A0A5S6R2I9"/>
<evidence type="ECO:0000256" key="5">
    <source>
        <dbReference type="ARBA" id="ARBA00022826"/>
    </source>
</evidence>
<feature type="transmembrane region" description="Helical" evidence="13">
    <location>
        <begin position="421"/>
        <end position="439"/>
    </location>
</feature>
<dbReference type="Pfam" id="PF00520">
    <property type="entry name" value="Ion_trans"/>
    <property type="match status" value="1"/>
</dbReference>
<dbReference type="PANTHER" id="PTHR11537">
    <property type="entry name" value="VOLTAGE-GATED POTASSIUM CHANNEL"/>
    <property type="match status" value="1"/>
</dbReference>
<feature type="transmembrane region" description="Helical" evidence="13">
    <location>
        <begin position="549"/>
        <end position="570"/>
    </location>
</feature>
<dbReference type="Gene3D" id="3.30.710.10">
    <property type="entry name" value="Potassium Channel Kv1.1, Chain A"/>
    <property type="match status" value="1"/>
</dbReference>
<evidence type="ECO:0000256" key="7">
    <source>
        <dbReference type="ARBA" id="ARBA00022958"/>
    </source>
</evidence>
<evidence type="ECO:0000256" key="6">
    <source>
        <dbReference type="ARBA" id="ARBA00022882"/>
    </source>
</evidence>
<dbReference type="InterPro" id="IPR027359">
    <property type="entry name" value="Volt_channel_dom_sf"/>
</dbReference>
<dbReference type="PRINTS" id="PR00169">
    <property type="entry name" value="KCHANNEL"/>
</dbReference>
<dbReference type="InterPro" id="IPR021645">
    <property type="entry name" value="Shal-type_N"/>
</dbReference>
<dbReference type="STRING" id="70415.A0A5S6R2I9"/>
<proteinExistence type="predicted"/>
<dbReference type="PRINTS" id="PR01491">
    <property type="entry name" value="KVCHANNEL"/>
</dbReference>
<dbReference type="InterPro" id="IPR005821">
    <property type="entry name" value="Ion_trans_dom"/>
</dbReference>
<dbReference type="PANTHER" id="PTHR11537:SF105">
    <property type="entry name" value="POTASSIUM VOLTAGE-GATED CHANNEL PROTEIN SHAL"/>
    <property type="match status" value="1"/>
</dbReference>
<keyword evidence="6" id="KW-0851">Voltage-gated channel</keyword>
<dbReference type="Pfam" id="PF02214">
    <property type="entry name" value="BTB_2"/>
    <property type="match status" value="1"/>
</dbReference>
<feature type="transmembrane region" description="Helical" evidence="13">
    <location>
        <begin position="488"/>
        <end position="509"/>
    </location>
</feature>
<evidence type="ECO:0000256" key="11">
    <source>
        <dbReference type="ARBA" id="ARBA00023303"/>
    </source>
</evidence>
<dbReference type="InterPro" id="IPR000210">
    <property type="entry name" value="BTB/POZ_dom"/>
</dbReference>
<keyword evidence="2" id="KW-0813">Transport</keyword>
<feature type="transmembrane region" description="Helical" evidence="13">
    <location>
        <begin position="516"/>
        <end position="537"/>
    </location>
</feature>
<dbReference type="GO" id="GO:0005250">
    <property type="term" value="F:A-type (transient outward) potassium channel activity"/>
    <property type="evidence" value="ECO:0007669"/>
    <property type="project" value="TreeGrafter"/>
</dbReference>
<evidence type="ECO:0000256" key="12">
    <source>
        <dbReference type="SAM" id="MobiDB-lite"/>
    </source>
</evidence>
<dbReference type="GO" id="GO:0051260">
    <property type="term" value="P:protein homooligomerization"/>
    <property type="evidence" value="ECO:0007669"/>
    <property type="project" value="InterPro"/>
</dbReference>
<dbReference type="PRINTS" id="PR01497">
    <property type="entry name" value="SHALCHANNEL"/>
</dbReference>
<comment type="subcellular location">
    <subcellularLocation>
        <location evidence="1">Membrane</location>
        <topology evidence="1">Multi-pass membrane protein</topology>
    </subcellularLocation>
</comment>
<evidence type="ECO:0000256" key="9">
    <source>
        <dbReference type="ARBA" id="ARBA00023065"/>
    </source>
</evidence>
<dbReference type="FunFam" id="1.10.287.70:FF:000028">
    <property type="entry name" value="potassium voltage-gated channel subfamily D member 3"/>
    <property type="match status" value="1"/>
</dbReference>
<keyword evidence="8 13" id="KW-1133">Transmembrane helix</keyword>
<dbReference type="Gene3D" id="1.10.287.70">
    <property type="match status" value="1"/>
</dbReference>
<keyword evidence="11" id="KW-0407">Ion channel</keyword>
<dbReference type="InterPro" id="IPR003968">
    <property type="entry name" value="K_chnl_volt-dep_Kv"/>
</dbReference>
<feature type="region of interest" description="Disordered" evidence="12">
    <location>
        <begin position="105"/>
        <end position="155"/>
    </location>
</feature>
<keyword evidence="7" id="KW-0630">Potassium</keyword>
<dbReference type="FunFam" id="1.20.120.350:FF:000016">
    <property type="entry name" value="Potassium voltage-gated channel subfamily D member 3"/>
    <property type="match status" value="1"/>
</dbReference>
<dbReference type="Proteomes" id="UP000046395">
    <property type="component" value="Unassembled WGS sequence"/>
</dbReference>
<evidence type="ECO:0000256" key="10">
    <source>
        <dbReference type="ARBA" id="ARBA00023136"/>
    </source>
</evidence>
<accession>A0A5S6R2I9</accession>
<organism evidence="15 16">
    <name type="scientific">Trichuris muris</name>
    <name type="common">Mouse whipworm</name>
    <dbReference type="NCBI Taxonomy" id="70415"/>
    <lineage>
        <taxon>Eukaryota</taxon>
        <taxon>Metazoa</taxon>
        <taxon>Ecdysozoa</taxon>
        <taxon>Nematoda</taxon>
        <taxon>Enoplea</taxon>
        <taxon>Dorylaimia</taxon>
        <taxon>Trichinellida</taxon>
        <taxon>Trichuridae</taxon>
        <taxon>Trichuris</taxon>
    </lineage>
</organism>
<dbReference type="InterPro" id="IPR011333">
    <property type="entry name" value="SKP1/BTB/POZ_sf"/>
</dbReference>
<evidence type="ECO:0000256" key="4">
    <source>
        <dbReference type="ARBA" id="ARBA00022692"/>
    </source>
</evidence>
<keyword evidence="10 13" id="KW-0472">Membrane</keyword>
<dbReference type="Pfam" id="PF11601">
    <property type="entry name" value="Shal-type"/>
    <property type="match status" value="1"/>
</dbReference>
<keyword evidence="15" id="KW-1185">Reference proteome</keyword>
<evidence type="ECO:0000256" key="1">
    <source>
        <dbReference type="ARBA" id="ARBA00004141"/>
    </source>
</evidence>
<feature type="compositionally biased region" description="Basic and acidic residues" evidence="12">
    <location>
        <begin position="799"/>
        <end position="809"/>
    </location>
</feature>
<dbReference type="InterPro" id="IPR028325">
    <property type="entry name" value="VG_K_chnl"/>
</dbReference>
<dbReference type="FunFam" id="3.30.710.10:FF:000004">
    <property type="entry name" value="Potassium voltage-gated channel subfamily D member 3"/>
    <property type="match status" value="1"/>
</dbReference>
<keyword evidence="4 13" id="KW-0812">Transmembrane</keyword>
<evidence type="ECO:0000256" key="13">
    <source>
        <dbReference type="SAM" id="Phobius"/>
    </source>
</evidence>
<dbReference type="GO" id="GO:0008076">
    <property type="term" value="C:voltage-gated potassium channel complex"/>
    <property type="evidence" value="ECO:0007669"/>
    <property type="project" value="InterPro"/>
</dbReference>
<sequence>MPGKNCQTFNGIRLAGFATQPRHDSNKSVADPVILFARKQLRPAGSQAKVPRYHPAVRIEVGPQTQPGLCYLCTATCRQGFSIPVRRSSMVVRLAERLSLAGRQRREGLNRDSTKVRHSCRPVQSDDASKAFGAGRSPKLPKETPSRRSRRRRTSDLMDSMNAWLPFARAAAIGWVPLSRQPMPISPLSMISQERLKAPDERLTINVSGHRFETWKITLERYPETLLGGKEKEFFYDEKAKEYFFDRDPNLFRYILSFYRTGKLHFPKNECMTAFEDELAFFGIITEMISDCCYEDYKDKKRENQERLMDEHSDTDAKAAAPLNMTVREKMWRAFENPHSSTPALAFYYVTGFFIAVSVLSNVVETVSCKTILSPEGVVLQSITCGDLYDVQFFVVDTACVIIFTIEYLLRLYAAPNRYKFVRSVMSIIDVVAILPYYVGLGLQGNKDVSGAFVTLRVFRVFRIFKFSRHSQGLRILGYTLKSCASELGFLVFSLAMAIVIFATIMYYCEKKMAGTTFTSIPAAFWYTIVTMTTLGYGDMVPSTMVGKVIGGVCSLSGVLVIALPVPVIVSNFSRIYHQNQRADKRRAQKKLRLARIQIVKRASGQAIAHKRRTNEARMHEFELGRLAPEDLSKEDICGLQYQYLLKCLESVTERKVENADVAPQQDTSIAFCSVSSSPYPLSHNSSVDLNDKAPAEQRALSACCRWLAEHCGSARRSAGERTTAKKASRKTKEKDYGSEGPSVTPASGDNITLIPIEVEDDKRLTGKNYQGEEAIRSANPRRQRPSASVKLADEEDYSSDRSAEASVL</sequence>
<dbReference type="SUPFAM" id="SSF54695">
    <property type="entry name" value="POZ domain"/>
    <property type="match status" value="1"/>
</dbReference>
<feature type="domain" description="BTB" evidence="14">
    <location>
        <begin position="201"/>
        <end position="300"/>
    </location>
</feature>
<keyword evidence="3" id="KW-0633">Potassium transport</keyword>
<evidence type="ECO:0000256" key="3">
    <source>
        <dbReference type="ARBA" id="ARBA00022538"/>
    </source>
</evidence>
<evidence type="ECO:0000256" key="2">
    <source>
        <dbReference type="ARBA" id="ARBA00022448"/>
    </source>
</evidence>
<dbReference type="InterPro" id="IPR003975">
    <property type="entry name" value="K_chnl_volt-dep_Kv4"/>
</dbReference>
<dbReference type="InterPro" id="IPR003131">
    <property type="entry name" value="T1-type_BTB"/>
</dbReference>
<keyword evidence="5" id="KW-0631">Potassium channel</keyword>
<evidence type="ECO:0000313" key="15">
    <source>
        <dbReference type="Proteomes" id="UP000046395"/>
    </source>
</evidence>
<evidence type="ECO:0000259" key="14">
    <source>
        <dbReference type="SMART" id="SM00225"/>
    </source>
</evidence>
<feature type="compositionally biased region" description="Basic and acidic residues" evidence="12">
    <location>
        <begin position="105"/>
        <end position="115"/>
    </location>
</feature>
<dbReference type="SUPFAM" id="SSF81324">
    <property type="entry name" value="Voltage-gated potassium channels"/>
    <property type="match status" value="1"/>
</dbReference>
<dbReference type="SMART" id="SM00225">
    <property type="entry name" value="BTB"/>
    <property type="match status" value="1"/>
</dbReference>
<dbReference type="Gene3D" id="1.20.120.350">
    <property type="entry name" value="Voltage-gated potassium channels. Chain C"/>
    <property type="match status" value="1"/>
</dbReference>
<keyword evidence="9" id="KW-0406">Ion transport</keyword>
<protein>
    <submittedName>
        <fullName evidence="16">BTB domain-containing protein</fullName>
    </submittedName>
</protein>
<reference evidence="16" key="1">
    <citation type="submission" date="2019-12" db="UniProtKB">
        <authorList>
            <consortium name="WormBaseParasite"/>
        </authorList>
    </citation>
    <scope>IDENTIFICATION</scope>
</reference>
<evidence type="ECO:0000313" key="16">
    <source>
        <dbReference type="WBParaSite" id="TMUE_3000013638.1"/>
    </source>
</evidence>
<dbReference type="WBParaSite" id="TMUE_3000013638.1">
    <property type="protein sequence ID" value="TMUE_3000013638.1"/>
    <property type="gene ID" value="WBGene00288823"/>
</dbReference>
<name>A0A5S6R2I9_TRIMR</name>
<evidence type="ECO:0000256" key="8">
    <source>
        <dbReference type="ARBA" id="ARBA00022989"/>
    </source>
</evidence>
<feature type="region of interest" description="Disordered" evidence="12">
    <location>
        <begin position="718"/>
        <end position="809"/>
    </location>
</feature>
<dbReference type="GO" id="GO:0001508">
    <property type="term" value="P:action potential"/>
    <property type="evidence" value="ECO:0007669"/>
    <property type="project" value="TreeGrafter"/>
</dbReference>